<dbReference type="PANTHER" id="PTHR12835">
    <property type="entry name" value="BIOTIN PROTEIN LIGASE"/>
    <property type="match status" value="1"/>
</dbReference>
<dbReference type="NCBIfam" id="TIGR00121">
    <property type="entry name" value="birA_ligase"/>
    <property type="match status" value="1"/>
</dbReference>
<keyword evidence="2" id="KW-0092">Biotin</keyword>
<proteinExistence type="predicted"/>
<evidence type="ECO:0000256" key="4">
    <source>
        <dbReference type="ARBA" id="ARBA00047846"/>
    </source>
</evidence>
<keyword evidence="1 7" id="KW-0436">Ligase</keyword>
<protein>
    <recommendedName>
        <fullName evidence="3">biotin--[biotin carboxyl-carrier protein] ligase</fullName>
        <ecNumber evidence="3">6.3.4.15</ecNumber>
    </recommendedName>
</protein>
<evidence type="ECO:0000313" key="7">
    <source>
        <dbReference type="EMBL" id="XAE43108.1"/>
    </source>
</evidence>
<dbReference type="GO" id="GO:0004077">
    <property type="term" value="F:biotin--[biotin carboxyl-carrier protein] ligase activity"/>
    <property type="evidence" value="ECO:0007669"/>
    <property type="project" value="UniProtKB-EC"/>
</dbReference>
<accession>A0ABZ3D629</accession>
<evidence type="ECO:0000256" key="5">
    <source>
        <dbReference type="SAM" id="MobiDB-lite"/>
    </source>
</evidence>
<evidence type="ECO:0000313" key="8">
    <source>
        <dbReference type="Proteomes" id="UP001449795"/>
    </source>
</evidence>
<dbReference type="Pfam" id="PF03099">
    <property type="entry name" value="BPL_LplA_LipB"/>
    <property type="match status" value="1"/>
</dbReference>
<evidence type="ECO:0000256" key="2">
    <source>
        <dbReference type="ARBA" id="ARBA00023267"/>
    </source>
</evidence>
<sequence>MPRPPAPSGGTAWRLEIHDSLDSTSDLCLARAARGEAAGLAVLARRQTRGRGSRGREWQDPGGNLAFSVLLRPEGVAAWPVGLWPFIAGLAFHGAIAPWIRDPALLRLKWPNDLLLGGRKMAGILIESGEGRSGRWMVIGFGANLRAAPVVPGRELACVADFGPPPAPEDVARAICRELDAWMAVCGGGGFEPVRAAWLARAHPVGTGLVVRGESGQVEGSFDGLDAQGMLLLRCAGGQRRISTGEILLLEPGAAAPGTSGTRDGARRAADGD</sequence>
<dbReference type="SUPFAM" id="SSF55681">
    <property type="entry name" value="Class II aaRS and biotin synthetases"/>
    <property type="match status" value="1"/>
</dbReference>
<dbReference type="InterPro" id="IPR004408">
    <property type="entry name" value="Biotin_CoA_COase_ligase"/>
</dbReference>
<dbReference type="InterPro" id="IPR045864">
    <property type="entry name" value="aa-tRNA-synth_II/BPL/LPL"/>
</dbReference>
<dbReference type="CDD" id="cd16442">
    <property type="entry name" value="BPL"/>
    <property type="match status" value="1"/>
</dbReference>
<dbReference type="Pfam" id="PF02237">
    <property type="entry name" value="BPL_C"/>
    <property type="match status" value="1"/>
</dbReference>
<evidence type="ECO:0000259" key="6">
    <source>
        <dbReference type="PROSITE" id="PS51733"/>
    </source>
</evidence>
<dbReference type="InterPro" id="IPR004143">
    <property type="entry name" value="BPL_LPL_catalytic"/>
</dbReference>
<dbReference type="InterPro" id="IPR003142">
    <property type="entry name" value="BPL_C"/>
</dbReference>
<dbReference type="EMBL" id="CP152276">
    <property type="protein sequence ID" value="XAE43108.1"/>
    <property type="molecule type" value="Genomic_DNA"/>
</dbReference>
<keyword evidence="8" id="KW-1185">Reference proteome</keyword>
<dbReference type="Gene3D" id="3.30.930.10">
    <property type="entry name" value="Bira Bifunctional Protein, Domain 2"/>
    <property type="match status" value="1"/>
</dbReference>
<evidence type="ECO:0000256" key="3">
    <source>
        <dbReference type="ARBA" id="ARBA00024227"/>
    </source>
</evidence>
<gene>
    <name evidence="7" type="ORF">AAC691_01090</name>
</gene>
<evidence type="ECO:0000256" key="1">
    <source>
        <dbReference type="ARBA" id="ARBA00022598"/>
    </source>
</evidence>
<organism evidence="7 8">
    <name type="scientific">Nguyenibacter vanlangensis</name>
    <dbReference type="NCBI Taxonomy" id="1216886"/>
    <lineage>
        <taxon>Bacteria</taxon>
        <taxon>Pseudomonadati</taxon>
        <taxon>Pseudomonadota</taxon>
        <taxon>Alphaproteobacteria</taxon>
        <taxon>Acetobacterales</taxon>
        <taxon>Acetobacteraceae</taxon>
        <taxon>Nguyenibacter</taxon>
    </lineage>
</organism>
<dbReference type="Proteomes" id="UP001449795">
    <property type="component" value="Chromosome"/>
</dbReference>
<feature type="compositionally biased region" description="Basic and acidic residues" evidence="5">
    <location>
        <begin position="264"/>
        <end position="273"/>
    </location>
</feature>
<dbReference type="PROSITE" id="PS51733">
    <property type="entry name" value="BPL_LPL_CATALYTIC"/>
    <property type="match status" value="1"/>
</dbReference>
<feature type="domain" description="BPL/LPL catalytic" evidence="6">
    <location>
        <begin position="6"/>
        <end position="187"/>
    </location>
</feature>
<feature type="region of interest" description="Disordered" evidence="5">
    <location>
        <begin position="253"/>
        <end position="273"/>
    </location>
</feature>
<comment type="catalytic activity">
    <reaction evidence="4">
        <text>biotin + L-lysyl-[protein] + ATP = N(6)-biotinyl-L-lysyl-[protein] + AMP + diphosphate + H(+)</text>
        <dbReference type="Rhea" id="RHEA:11756"/>
        <dbReference type="Rhea" id="RHEA-COMP:9752"/>
        <dbReference type="Rhea" id="RHEA-COMP:10505"/>
        <dbReference type="ChEBI" id="CHEBI:15378"/>
        <dbReference type="ChEBI" id="CHEBI:29969"/>
        <dbReference type="ChEBI" id="CHEBI:30616"/>
        <dbReference type="ChEBI" id="CHEBI:33019"/>
        <dbReference type="ChEBI" id="CHEBI:57586"/>
        <dbReference type="ChEBI" id="CHEBI:83144"/>
        <dbReference type="ChEBI" id="CHEBI:456215"/>
        <dbReference type="EC" id="6.3.4.15"/>
    </reaction>
</comment>
<reference evidence="7 8" key="1">
    <citation type="submission" date="2024-04" db="EMBL/GenBank/DDBJ databases">
        <title>Complete genome sequence of Nguyenibacter vanlangesis HBCM-1154, a strain capable of nitrogen fixation, IAA production, and phosphorus solubilization isolated from sugarcane soil.</title>
        <authorList>
            <person name="MY HANH P."/>
        </authorList>
    </citation>
    <scope>NUCLEOTIDE SEQUENCE [LARGE SCALE GENOMIC DNA]</scope>
    <source>
        <strain evidence="7 8">HBCM 1154</strain>
    </source>
</reference>
<dbReference type="PANTHER" id="PTHR12835:SF5">
    <property type="entry name" value="BIOTIN--PROTEIN LIGASE"/>
    <property type="match status" value="1"/>
</dbReference>
<name>A0ABZ3D629_9PROT</name>
<dbReference type="EC" id="6.3.4.15" evidence="3"/>